<dbReference type="Pfam" id="PF07690">
    <property type="entry name" value="MFS_1"/>
    <property type="match status" value="1"/>
</dbReference>
<dbReference type="PROSITE" id="PS50850">
    <property type="entry name" value="MFS"/>
    <property type="match status" value="1"/>
</dbReference>
<feature type="domain" description="Major facilitator superfamily (MFS) profile" evidence="8">
    <location>
        <begin position="13"/>
        <end position="464"/>
    </location>
</feature>
<keyword evidence="5 7" id="KW-1133">Transmembrane helix</keyword>
<keyword evidence="10" id="KW-1185">Reference proteome</keyword>
<feature type="transmembrane region" description="Helical" evidence="7">
    <location>
        <begin position="79"/>
        <end position="97"/>
    </location>
</feature>
<feature type="transmembrane region" description="Helical" evidence="7">
    <location>
        <begin position="225"/>
        <end position="246"/>
    </location>
</feature>
<keyword evidence="6 7" id="KW-0472">Membrane</keyword>
<dbReference type="InterPro" id="IPR036259">
    <property type="entry name" value="MFS_trans_sf"/>
</dbReference>
<feature type="transmembrane region" description="Helical" evidence="7">
    <location>
        <begin position="12"/>
        <end position="35"/>
    </location>
</feature>
<accession>A0ABS5TN52</accession>
<feature type="transmembrane region" description="Helical" evidence="7">
    <location>
        <begin position="401"/>
        <end position="421"/>
    </location>
</feature>
<evidence type="ECO:0000256" key="2">
    <source>
        <dbReference type="ARBA" id="ARBA00022448"/>
    </source>
</evidence>
<protein>
    <submittedName>
        <fullName evidence="9">MFS transporter</fullName>
    </submittedName>
</protein>
<evidence type="ECO:0000256" key="7">
    <source>
        <dbReference type="SAM" id="Phobius"/>
    </source>
</evidence>
<feature type="transmembrane region" description="Helical" evidence="7">
    <location>
        <begin position="109"/>
        <end position="129"/>
    </location>
</feature>
<organism evidence="9 10">
    <name type="scientific">Kineosporia corallincola</name>
    <dbReference type="NCBI Taxonomy" id="2835133"/>
    <lineage>
        <taxon>Bacteria</taxon>
        <taxon>Bacillati</taxon>
        <taxon>Actinomycetota</taxon>
        <taxon>Actinomycetes</taxon>
        <taxon>Kineosporiales</taxon>
        <taxon>Kineosporiaceae</taxon>
        <taxon>Kineosporia</taxon>
    </lineage>
</organism>
<feature type="transmembrane region" description="Helical" evidence="7">
    <location>
        <begin position="333"/>
        <end position="351"/>
    </location>
</feature>
<dbReference type="InterPro" id="IPR020846">
    <property type="entry name" value="MFS_dom"/>
</dbReference>
<feature type="transmembrane region" description="Helical" evidence="7">
    <location>
        <begin position="357"/>
        <end position="380"/>
    </location>
</feature>
<feature type="transmembrane region" description="Helical" evidence="7">
    <location>
        <begin position="441"/>
        <end position="460"/>
    </location>
</feature>
<feature type="transmembrane region" description="Helical" evidence="7">
    <location>
        <begin position="199"/>
        <end position="219"/>
    </location>
</feature>
<evidence type="ECO:0000313" key="9">
    <source>
        <dbReference type="EMBL" id="MBT0772520.1"/>
    </source>
</evidence>
<evidence type="ECO:0000313" key="10">
    <source>
        <dbReference type="Proteomes" id="UP001197247"/>
    </source>
</evidence>
<evidence type="ECO:0000256" key="4">
    <source>
        <dbReference type="ARBA" id="ARBA00022692"/>
    </source>
</evidence>
<dbReference type="PRINTS" id="PR01036">
    <property type="entry name" value="TCRTETB"/>
</dbReference>
<dbReference type="PANTHER" id="PTHR42718">
    <property type="entry name" value="MAJOR FACILITATOR SUPERFAMILY MULTIDRUG TRANSPORTER MFSC"/>
    <property type="match status" value="1"/>
</dbReference>
<dbReference type="Gene3D" id="1.20.1250.20">
    <property type="entry name" value="MFS general substrate transporter like domains"/>
    <property type="match status" value="1"/>
</dbReference>
<evidence type="ECO:0000259" key="8">
    <source>
        <dbReference type="PROSITE" id="PS50850"/>
    </source>
</evidence>
<comment type="caution">
    <text evidence="9">The sequence shown here is derived from an EMBL/GenBank/DDBJ whole genome shotgun (WGS) entry which is preliminary data.</text>
</comment>
<evidence type="ECO:0000256" key="3">
    <source>
        <dbReference type="ARBA" id="ARBA00022475"/>
    </source>
</evidence>
<dbReference type="EMBL" id="JAHBAY010000012">
    <property type="protein sequence ID" value="MBT0772520.1"/>
    <property type="molecule type" value="Genomic_DNA"/>
</dbReference>
<evidence type="ECO:0000256" key="6">
    <source>
        <dbReference type="ARBA" id="ARBA00023136"/>
    </source>
</evidence>
<dbReference type="InterPro" id="IPR011701">
    <property type="entry name" value="MFS"/>
</dbReference>
<evidence type="ECO:0000256" key="1">
    <source>
        <dbReference type="ARBA" id="ARBA00004651"/>
    </source>
</evidence>
<reference evidence="9 10" key="1">
    <citation type="submission" date="2021-05" db="EMBL/GenBank/DDBJ databases">
        <title>Kineosporia and Streptomyces sp. nov. two new marine actinobacteria isolated from Coral.</title>
        <authorList>
            <person name="Buangrab K."/>
            <person name="Sutthacheep M."/>
            <person name="Yeemin T."/>
            <person name="Harunari E."/>
            <person name="Igarashi Y."/>
            <person name="Kanchanasin P."/>
            <person name="Tanasupawat S."/>
            <person name="Phongsopitanun W."/>
        </authorList>
    </citation>
    <scope>NUCLEOTIDE SEQUENCE [LARGE SCALE GENOMIC DNA]</scope>
    <source>
        <strain evidence="9 10">J2-2</strain>
    </source>
</reference>
<feature type="transmembrane region" description="Helical" evidence="7">
    <location>
        <begin position="303"/>
        <end position="321"/>
    </location>
</feature>
<dbReference type="PANTHER" id="PTHR42718:SF46">
    <property type="entry name" value="BLR6921 PROTEIN"/>
    <property type="match status" value="1"/>
</dbReference>
<dbReference type="CDD" id="cd17321">
    <property type="entry name" value="MFS_MMR_MDR_like"/>
    <property type="match status" value="1"/>
</dbReference>
<dbReference type="RefSeq" id="WP_214159053.1">
    <property type="nucleotide sequence ID" value="NZ_JAHBAY010000012.1"/>
</dbReference>
<feature type="transmembrane region" description="Helical" evidence="7">
    <location>
        <begin position="166"/>
        <end position="187"/>
    </location>
</feature>
<keyword evidence="4 7" id="KW-0812">Transmembrane</keyword>
<keyword evidence="3" id="KW-1003">Cell membrane</keyword>
<sequence>MTEQRTTRHTGLLLAAVCLCQVMVVLDVSVVNVALPSIAKDLDFSAGSLSWVVNAYTLLFGGLLLLGGRFGDLAGHRRALFLGLAGFGVVSVLAGLAQSPGQLIAARAAQGLAGAVLAPLSLTIIMVTFPEGRERSRAVGIWAMVAASGSALGVLLGGVLTEWLSWRWVMWVNAPIVLLTLALAWPSVHDTRTARPGRLDVPGALLATVSLTALVNGAIRAGDYGWGAPWALGSFAVAAVTAALFVGCERRAAEPLVRLGVFRSRPVWVAGLVSVFLGATAVSGFYFASLALQDVLGYSPVEAGAAFLPFCVGTVLGAMVSGRLSARFGLRPVLSAGMFLSAVGMFVFGRIGVDSTFLGTFLLPSVVASVGVGAAMVANTSLGTTGALHHEAGLVSGLMNATRQCGGSLALAVLAGVALSSTRGFGGPDPLAALIHGYDRAFQVTGLFALAAAVVALVFVPRDRQEAARPA</sequence>
<proteinExistence type="predicted"/>
<feature type="transmembrane region" description="Helical" evidence="7">
    <location>
        <begin position="267"/>
        <end position="291"/>
    </location>
</feature>
<dbReference type="Proteomes" id="UP001197247">
    <property type="component" value="Unassembled WGS sequence"/>
</dbReference>
<feature type="transmembrane region" description="Helical" evidence="7">
    <location>
        <begin position="47"/>
        <end position="67"/>
    </location>
</feature>
<evidence type="ECO:0000256" key="5">
    <source>
        <dbReference type="ARBA" id="ARBA00022989"/>
    </source>
</evidence>
<dbReference type="SUPFAM" id="SSF103473">
    <property type="entry name" value="MFS general substrate transporter"/>
    <property type="match status" value="1"/>
</dbReference>
<dbReference type="Gene3D" id="1.20.1720.10">
    <property type="entry name" value="Multidrug resistance protein D"/>
    <property type="match status" value="1"/>
</dbReference>
<feature type="transmembrane region" description="Helical" evidence="7">
    <location>
        <begin position="141"/>
        <end position="160"/>
    </location>
</feature>
<keyword evidence="2" id="KW-0813">Transport</keyword>
<gene>
    <name evidence="9" type="ORF">KIH74_26475</name>
</gene>
<name>A0ABS5TN52_9ACTN</name>
<comment type="subcellular location">
    <subcellularLocation>
        <location evidence="1">Cell membrane</location>
        <topology evidence="1">Multi-pass membrane protein</topology>
    </subcellularLocation>
</comment>